<reference evidence="2 3" key="1">
    <citation type="submission" date="2016-08" db="EMBL/GenBank/DDBJ databases">
        <title>The complete genome of Streptomyces subrutilus 10-1-1.</title>
        <authorList>
            <person name="Chen X."/>
        </authorList>
    </citation>
    <scope>NUCLEOTIDE SEQUENCE [LARGE SCALE GENOMIC DNA]</scope>
    <source>
        <strain evidence="2 3">10-1-1</strain>
    </source>
</reference>
<dbReference type="EMBL" id="MEHK01000001">
    <property type="protein sequence ID" value="OEJ34141.1"/>
    <property type="molecule type" value="Genomic_DNA"/>
</dbReference>
<dbReference type="Proteomes" id="UP000095705">
    <property type="component" value="Unassembled WGS sequence"/>
</dbReference>
<name>A0A1E5PXC6_9ACTN</name>
<accession>A0A1E5PXC6</accession>
<evidence type="ECO:0000313" key="3">
    <source>
        <dbReference type="Proteomes" id="UP000095705"/>
    </source>
</evidence>
<dbReference type="AlphaFoldDB" id="A0A1E5PXC6"/>
<protein>
    <submittedName>
        <fullName evidence="2">Uncharacterized protein</fullName>
    </submittedName>
</protein>
<proteinExistence type="predicted"/>
<feature type="compositionally biased region" description="Low complexity" evidence="1">
    <location>
        <begin position="26"/>
        <end position="36"/>
    </location>
</feature>
<sequence length="77" mass="7663">MGLGDNSQAGPAAQAGAAADVLAPAAAPKAVASDPARPASGGYALTASNRPYCEARLLDLQRADGRATQVWTVQKVG</sequence>
<keyword evidence="3" id="KW-1185">Reference proteome</keyword>
<organism evidence="2 3">
    <name type="scientific">Streptomyces subrutilus</name>
    <dbReference type="NCBI Taxonomy" id="36818"/>
    <lineage>
        <taxon>Bacteria</taxon>
        <taxon>Bacillati</taxon>
        <taxon>Actinomycetota</taxon>
        <taxon>Actinomycetes</taxon>
        <taxon>Kitasatosporales</taxon>
        <taxon>Streptomycetaceae</taxon>
        <taxon>Streptomyces</taxon>
    </lineage>
</organism>
<evidence type="ECO:0000256" key="1">
    <source>
        <dbReference type="SAM" id="MobiDB-lite"/>
    </source>
</evidence>
<feature type="region of interest" description="Disordered" evidence="1">
    <location>
        <begin position="26"/>
        <end position="46"/>
    </location>
</feature>
<gene>
    <name evidence="2" type="ORF">BGK67_24905</name>
</gene>
<evidence type="ECO:0000313" key="2">
    <source>
        <dbReference type="EMBL" id="OEJ34141.1"/>
    </source>
</evidence>
<comment type="caution">
    <text evidence="2">The sequence shown here is derived from an EMBL/GenBank/DDBJ whole genome shotgun (WGS) entry which is preliminary data.</text>
</comment>